<protein>
    <submittedName>
        <fullName evidence="1">Uncharacterized protein</fullName>
    </submittedName>
</protein>
<accession>A0A1X0DWR6</accession>
<dbReference type="Proteomes" id="UP000192713">
    <property type="component" value="Unassembled WGS sequence"/>
</dbReference>
<evidence type="ECO:0000313" key="2">
    <source>
        <dbReference type="Proteomes" id="UP000192713"/>
    </source>
</evidence>
<organism evidence="1 2">
    <name type="scientific">Mycolicibacter kumamotonensis</name>
    <dbReference type="NCBI Taxonomy" id="354243"/>
    <lineage>
        <taxon>Bacteria</taxon>
        <taxon>Bacillati</taxon>
        <taxon>Actinomycetota</taxon>
        <taxon>Actinomycetes</taxon>
        <taxon>Mycobacteriales</taxon>
        <taxon>Mycobacteriaceae</taxon>
        <taxon>Mycolicibacter</taxon>
    </lineage>
</organism>
<dbReference type="AlphaFoldDB" id="A0A1X0DWR6"/>
<name>A0A1X0DWR6_9MYCO</name>
<evidence type="ECO:0000313" key="1">
    <source>
        <dbReference type="EMBL" id="ORA76728.1"/>
    </source>
</evidence>
<reference evidence="1 2" key="1">
    <citation type="submission" date="2017-02" db="EMBL/GenBank/DDBJ databases">
        <title>The new phylogeny of genus Mycobacterium.</title>
        <authorList>
            <person name="Tortoli E."/>
            <person name="Trovato A."/>
            <person name="Cirillo D.M."/>
        </authorList>
    </citation>
    <scope>NUCLEOTIDE SEQUENCE [LARGE SCALE GENOMIC DNA]</scope>
    <source>
        <strain evidence="1 2">DSM 45093</strain>
    </source>
</reference>
<proteinExistence type="predicted"/>
<sequence length="59" mass="6121">MLSFADTIIRTVELGVTITDAAIDGPAAVVFCKLLTVSECVRPASNQVPTATPSSAQSR</sequence>
<gene>
    <name evidence="1" type="ORF">BST28_20605</name>
</gene>
<comment type="caution">
    <text evidence="1">The sequence shown here is derived from an EMBL/GenBank/DDBJ whole genome shotgun (WGS) entry which is preliminary data.</text>
</comment>
<dbReference type="EMBL" id="MVHU01000045">
    <property type="protein sequence ID" value="ORA76728.1"/>
    <property type="molecule type" value="Genomic_DNA"/>
</dbReference>